<dbReference type="InterPro" id="IPR045720">
    <property type="entry name" value="DUF6074"/>
</dbReference>
<reference evidence="1" key="2">
    <citation type="submission" date="2023-07" db="EMBL/GenBank/DDBJ databases">
        <authorList>
            <person name="Sun H."/>
        </authorList>
    </citation>
    <scope>NUCLEOTIDE SEQUENCE</scope>
    <source>
        <strain evidence="1">05753</strain>
    </source>
</reference>
<name>A0ABT8T179_9HYPH</name>
<dbReference type="EMBL" id="JAUKWQ010000008">
    <property type="protein sequence ID" value="MDO1584397.1"/>
    <property type="molecule type" value="Genomic_DNA"/>
</dbReference>
<gene>
    <name evidence="1" type="ORF">Q2T52_20105</name>
</gene>
<accession>A0ABT8T179</accession>
<evidence type="ECO:0000313" key="2">
    <source>
        <dbReference type="Proteomes" id="UP001169006"/>
    </source>
</evidence>
<dbReference type="RefSeq" id="WP_302078635.1">
    <property type="nucleotide sequence ID" value="NZ_JAUKWQ010000008.1"/>
</dbReference>
<dbReference type="Pfam" id="PF19551">
    <property type="entry name" value="DUF6074"/>
    <property type="match status" value="1"/>
</dbReference>
<dbReference type="Proteomes" id="UP001169006">
    <property type="component" value="Unassembled WGS sequence"/>
</dbReference>
<organism evidence="1 2">
    <name type="scientific">Rhizobium oryzicola</name>
    <dbReference type="NCBI Taxonomy" id="1232668"/>
    <lineage>
        <taxon>Bacteria</taxon>
        <taxon>Pseudomonadati</taxon>
        <taxon>Pseudomonadota</taxon>
        <taxon>Alphaproteobacteria</taxon>
        <taxon>Hyphomicrobiales</taxon>
        <taxon>Rhizobiaceae</taxon>
        <taxon>Rhizobium/Agrobacterium group</taxon>
        <taxon>Rhizobium</taxon>
    </lineage>
</organism>
<protein>
    <submittedName>
        <fullName evidence="1">DUF6074 family protein</fullName>
    </submittedName>
</protein>
<evidence type="ECO:0000313" key="1">
    <source>
        <dbReference type="EMBL" id="MDO1584397.1"/>
    </source>
</evidence>
<comment type="caution">
    <text evidence="1">The sequence shown here is derived from an EMBL/GenBank/DDBJ whole genome shotgun (WGS) entry which is preliminary data.</text>
</comment>
<proteinExistence type="predicted"/>
<sequence length="86" mass="9599">MALAHFPADRRIAEIRRCAEVLQKVHGEEANQFWRATMRDFAANLVRQGAAPEDVSHQAALFMAAVQNELQSMFANEEEQALDASA</sequence>
<keyword evidence="2" id="KW-1185">Reference proteome</keyword>
<reference evidence="1" key="1">
    <citation type="journal article" date="2015" name="Int. J. Syst. Evol. Microbiol.">
        <title>Rhizobium oryzicola sp. nov., potential plant-growth-promoting endophytic bacteria isolated from rice roots.</title>
        <authorList>
            <person name="Zhang X.X."/>
            <person name="Gao J.S."/>
            <person name="Cao Y.H."/>
            <person name="Sheirdil R.A."/>
            <person name="Wang X.C."/>
            <person name="Zhang L."/>
        </authorList>
    </citation>
    <scope>NUCLEOTIDE SEQUENCE</scope>
    <source>
        <strain evidence="1">05753</strain>
    </source>
</reference>